<dbReference type="SUPFAM" id="SSF46689">
    <property type="entry name" value="Homeodomain-like"/>
    <property type="match status" value="1"/>
</dbReference>
<dbReference type="GO" id="GO:0003677">
    <property type="term" value="F:DNA binding"/>
    <property type="evidence" value="ECO:0007669"/>
    <property type="project" value="UniProtKB-UniRule"/>
</dbReference>
<organism evidence="4 5">
    <name type="scientific">Paenibacillus terrae</name>
    <dbReference type="NCBI Taxonomy" id="159743"/>
    <lineage>
        <taxon>Bacteria</taxon>
        <taxon>Bacillati</taxon>
        <taxon>Bacillota</taxon>
        <taxon>Bacilli</taxon>
        <taxon>Bacillales</taxon>
        <taxon>Paenibacillaceae</taxon>
        <taxon>Paenibacillus</taxon>
    </lineage>
</organism>
<dbReference type="RefSeq" id="WP_044646145.1">
    <property type="nucleotide sequence ID" value="NZ_JTHP01000017.1"/>
</dbReference>
<dbReference type="AlphaFoldDB" id="A0A0D7X2L4"/>
<evidence type="ECO:0000256" key="2">
    <source>
        <dbReference type="PROSITE-ProRule" id="PRU00335"/>
    </source>
</evidence>
<evidence type="ECO:0000259" key="3">
    <source>
        <dbReference type="PROSITE" id="PS50977"/>
    </source>
</evidence>
<dbReference type="Pfam" id="PF00440">
    <property type="entry name" value="TetR_N"/>
    <property type="match status" value="1"/>
</dbReference>
<dbReference type="OrthoDB" id="9812484at2"/>
<dbReference type="PRINTS" id="PR00455">
    <property type="entry name" value="HTHTETR"/>
</dbReference>
<dbReference type="InterPro" id="IPR001647">
    <property type="entry name" value="HTH_TetR"/>
</dbReference>
<gene>
    <name evidence="4" type="ORF">QD47_10895</name>
</gene>
<dbReference type="Gene3D" id="1.10.357.10">
    <property type="entry name" value="Tetracycline Repressor, domain 2"/>
    <property type="match status" value="1"/>
</dbReference>
<protein>
    <submittedName>
        <fullName evidence="4">TetR family transcriptional regulator</fullName>
    </submittedName>
</protein>
<dbReference type="SUPFAM" id="SSF48498">
    <property type="entry name" value="Tetracyclin repressor-like, C-terminal domain"/>
    <property type="match status" value="1"/>
</dbReference>
<comment type="caution">
    <text evidence="4">The sequence shown here is derived from an EMBL/GenBank/DDBJ whole genome shotgun (WGS) entry which is preliminary data.</text>
</comment>
<evidence type="ECO:0000313" key="5">
    <source>
        <dbReference type="Proteomes" id="UP000032534"/>
    </source>
</evidence>
<accession>A0A0D7X2L4</accession>
<dbReference type="InterPro" id="IPR036271">
    <property type="entry name" value="Tet_transcr_reg_TetR-rel_C_sf"/>
</dbReference>
<dbReference type="PATRIC" id="fig|159743.3.peg.2423"/>
<evidence type="ECO:0000256" key="1">
    <source>
        <dbReference type="ARBA" id="ARBA00023125"/>
    </source>
</evidence>
<sequence length="197" mass="22972">MSKKQLNGRKLQSLQTKKNIYNSTLELMHEKSLEKIKIEDICRKAGVSVGSFYNHFKTKSDILVEMYAQADGYFELKFKNELPSESIMQDLIQYFEVYAEYNQNVGLETVQQLYTSNNKLFITKGRGMQNILQQIIERGQAVGELDQSMTSEEITDYLFIAARGVMYNWCLHDGDSDLIVNMREYMSRLISIFKQRN</sequence>
<dbReference type="InterPro" id="IPR009057">
    <property type="entry name" value="Homeodomain-like_sf"/>
</dbReference>
<name>A0A0D7X2L4_9BACL</name>
<dbReference type="InterPro" id="IPR050624">
    <property type="entry name" value="HTH-type_Tx_Regulator"/>
</dbReference>
<feature type="DNA-binding region" description="H-T-H motif" evidence="2">
    <location>
        <begin position="37"/>
        <end position="56"/>
    </location>
</feature>
<keyword evidence="5" id="KW-1185">Reference proteome</keyword>
<dbReference type="PANTHER" id="PTHR43479:SF11">
    <property type="entry name" value="ACREF_ENVCD OPERON REPRESSOR-RELATED"/>
    <property type="match status" value="1"/>
</dbReference>
<evidence type="ECO:0000313" key="4">
    <source>
        <dbReference type="EMBL" id="KJD45670.1"/>
    </source>
</evidence>
<dbReference type="Proteomes" id="UP000032534">
    <property type="component" value="Unassembled WGS sequence"/>
</dbReference>
<proteinExistence type="predicted"/>
<dbReference type="PANTHER" id="PTHR43479">
    <property type="entry name" value="ACREF/ENVCD OPERON REPRESSOR-RELATED"/>
    <property type="match status" value="1"/>
</dbReference>
<keyword evidence="1 2" id="KW-0238">DNA-binding</keyword>
<feature type="domain" description="HTH tetR-type" evidence="3">
    <location>
        <begin position="14"/>
        <end position="74"/>
    </location>
</feature>
<dbReference type="EMBL" id="JTHP01000017">
    <property type="protein sequence ID" value="KJD45670.1"/>
    <property type="molecule type" value="Genomic_DNA"/>
</dbReference>
<dbReference type="PROSITE" id="PS50977">
    <property type="entry name" value="HTH_TETR_2"/>
    <property type="match status" value="1"/>
</dbReference>
<reference evidence="4 5" key="1">
    <citation type="submission" date="2014-11" db="EMBL/GenBank/DDBJ databases">
        <title>Draft Genome Sequences of Paenibacillus polymyxa NRRL B-30509 and Paenibacillus terrae NRRL B-30644, Strains from a Poultry Environment that Produce Tridecaptin A and Paenicidins.</title>
        <authorList>
            <person name="van Belkum M.J."/>
            <person name="Lohans C.T."/>
            <person name="Vederas J.C."/>
        </authorList>
    </citation>
    <scope>NUCLEOTIDE SEQUENCE [LARGE SCALE GENOMIC DNA]</scope>
    <source>
        <strain evidence="4 5">NRRL B-30644</strain>
    </source>
</reference>